<dbReference type="OrthoDB" id="72441at2759"/>
<evidence type="ECO:0000313" key="2">
    <source>
        <dbReference type="EMBL" id="CDO94286.1"/>
    </source>
</evidence>
<feature type="region of interest" description="Disordered" evidence="1">
    <location>
        <begin position="79"/>
        <end position="99"/>
    </location>
</feature>
<organism evidence="2 3">
    <name type="scientific">Kluyveromyces dobzhanskii CBS 2104</name>
    <dbReference type="NCBI Taxonomy" id="1427455"/>
    <lineage>
        <taxon>Eukaryota</taxon>
        <taxon>Fungi</taxon>
        <taxon>Dikarya</taxon>
        <taxon>Ascomycota</taxon>
        <taxon>Saccharomycotina</taxon>
        <taxon>Saccharomycetes</taxon>
        <taxon>Saccharomycetales</taxon>
        <taxon>Saccharomycetaceae</taxon>
        <taxon>Kluyveromyces</taxon>
    </lineage>
</organism>
<dbReference type="EMBL" id="CCBQ010000037">
    <property type="protein sequence ID" value="CDO94286.1"/>
    <property type="molecule type" value="Genomic_DNA"/>
</dbReference>
<accession>A0A0A8L7T5</accession>
<dbReference type="Proteomes" id="UP000031516">
    <property type="component" value="Unassembled WGS sequence"/>
</dbReference>
<sequence length="258" mass="30121">MQSVDHERVAEHQRGICLFGYPIFSEKFLFPGVDPSRFLALIGNDQDGFKALPVMYTHGNRGNFNRKNLQKMIPVPLDESTTEDEMNAPNGLDNHRPGTREEDNWYVIMDNAHADVDDQGWMYSWSFRSKHWKGKSGFVRKRVWIRLPPTTSELVRLDEQHSRAKRADVSHLDTRSDSSSEEDWRDAADELNFVLRELKSCKLDRERFQFLETAFQTLSKKDLEMLAKPKTLFAVLETFQFNTSKEKFHKDLMSRLSS</sequence>
<name>A0A0A8L7T5_9SACH</name>
<protein>
    <submittedName>
        <fullName evidence="2">WGS project CCBQ000000000 data, contig 00106</fullName>
    </submittedName>
</protein>
<gene>
    <name evidence="2" type="ORF">KLDO_g2559</name>
</gene>
<reference evidence="2 3" key="1">
    <citation type="submission" date="2014-03" db="EMBL/GenBank/DDBJ databases">
        <title>The genome of Kluyveromyces dobzhanskii.</title>
        <authorList>
            <person name="Nystedt B."/>
            <person name="Astrom S."/>
        </authorList>
    </citation>
    <scope>NUCLEOTIDE SEQUENCE [LARGE SCALE GENOMIC DNA]</scope>
    <source>
        <strain evidence="2 3">CBS 2104</strain>
    </source>
</reference>
<dbReference type="AlphaFoldDB" id="A0A0A8L7T5"/>
<evidence type="ECO:0000313" key="3">
    <source>
        <dbReference type="Proteomes" id="UP000031516"/>
    </source>
</evidence>
<comment type="caution">
    <text evidence="2">The sequence shown here is derived from an EMBL/GenBank/DDBJ whole genome shotgun (WGS) entry which is preliminary data.</text>
</comment>
<evidence type="ECO:0000256" key="1">
    <source>
        <dbReference type="SAM" id="MobiDB-lite"/>
    </source>
</evidence>
<proteinExistence type="predicted"/>
<keyword evidence="3" id="KW-1185">Reference proteome</keyword>